<dbReference type="PANTHER" id="PTHR21087">
    <property type="entry name" value="SHIKIMATE KINASE"/>
    <property type="match status" value="1"/>
</dbReference>
<dbReference type="Proteomes" id="UP001497444">
    <property type="component" value="Chromosome 7"/>
</dbReference>
<sequence length="202" mass="21451">MKGTSVYVIGSSITINWAVAKELATGLEYVPLQTEQLIQELTSSSPIQLAAEEGDKSVTEAEDMILSSLSLYALSPAFQLVCPKMVAGMVCMPGSQCGYPKAVADEVAAEEEAAKAKQDGVEVYTQADVVVALAGWDENSAQPASEGSLRALKYLLEADNELPGKKSLYLHLGCCGDWPNIMPPGWDPATGKQQQPGQAMVL</sequence>
<dbReference type="PANTHER" id="PTHR21087:SF23">
    <property type="entry name" value="INACTIVE SHIKIMATE KINASE LIKE 2, CHLOROPLASTIC-RELATED"/>
    <property type="match status" value="1"/>
</dbReference>
<proteinExistence type="predicted"/>
<gene>
    <name evidence="1" type="ORF">CSSPJE1EN1_LOCUS21949</name>
</gene>
<evidence type="ECO:0000313" key="1">
    <source>
        <dbReference type="EMBL" id="CAK9276471.1"/>
    </source>
</evidence>
<keyword evidence="2" id="KW-1185">Reference proteome</keyword>
<evidence type="ECO:0000313" key="2">
    <source>
        <dbReference type="Proteomes" id="UP001497444"/>
    </source>
</evidence>
<protein>
    <submittedName>
        <fullName evidence="1">Uncharacterized protein</fullName>
    </submittedName>
</protein>
<accession>A0ABP0XBJ0</accession>
<reference evidence="1" key="1">
    <citation type="submission" date="2024-02" db="EMBL/GenBank/DDBJ databases">
        <authorList>
            <consortium name="ELIXIR-Norway"/>
            <consortium name="Elixir Norway"/>
        </authorList>
    </citation>
    <scope>NUCLEOTIDE SEQUENCE</scope>
</reference>
<name>A0ABP0XBJ0_9BRYO</name>
<organism evidence="1 2">
    <name type="scientific">Sphagnum jensenii</name>
    <dbReference type="NCBI Taxonomy" id="128206"/>
    <lineage>
        <taxon>Eukaryota</taxon>
        <taxon>Viridiplantae</taxon>
        <taxon>Streptophyta</taxon>
        <taxon>Embryophyta</taxon>
        <taxon>Bryophyta</taxon>
        <taxon>Sphagnophytina</taxon>
        <taxon>Sphagnopsida</taxon>
        <taxon>Sphagnales</taxon>
        <taxon>Sphagnaceae</taxon>
        <taxon>Sphagnum</taxon>
    </lineage>
</organism>
<dbReference type="EMBL" id="OZ020102">
    <property type="protein sequence ID" value="CAK9276471.1"/>
    <property type="molecule type" value="Genomic_DNA"/>
</dbReference>